<accession>A0ABT2LRD6</accession>
<sequence length="80" mass="9238">MEPADEPLVLTRIDPARNMARFYLLSLEPTLLGQIALRRNWGRIGTWGRQRLELHDDAQAARQAQARLLAEKLRKGYRPS</sequence>
<dbReference type="EMBL" id="JAOCZP010000006">
    <property type="protein sequence ID" value="MCT7377106.1"/>
    <property type="molecule type" value="Genomic_DNA"/>
</dbReference>
<comment type="caution">
    <text evidence="2">The sequence shown here is derived from an EMBL/GenBank/DDBJ whole genome shotgun (WGS) entry which is preliminary data.</text>
</comment>
<dbReference type="SMART" id="SM00773">
    <property type="entry name" value="WGR"/>
    <property type="match status" value="1"/>
</dbReference>
<keyword evidence="3" id="KW-1185">Reference proteome</keyword>
<dbReference type="InterPro" id="IPR008893">
    <property type="entry name" value="WGR_domain"/>
</dbReference>
<dbReference type="Proteomes" id="UP001320831">
    <property type="component" value="Unassembled WGS sequence"/>
</dbReference>
<gene>
    <name evidence="2" type="ORF">N5A92_18985</name>
</gene>
<organism evidence="2 3">
    <name type="scientific">Chelativorans salis</name>
    <dbReference type="NCBI Taxonomy" id="2978478"/>
    <lineage>
        <taxon>Bacteria</taxon>
        <taxon>Pseudomonadati</taxon>
        <taxon>Pseudomonadota</taxon>
        <taxon>Alphaproteobacteria</taxon>
        <taxon>Hyphomicrobiales</taxon>
        <taxon>Phyllobacteriaceae</taxon>
        <taxon>Chelativorans</taxon>
    </lineage>
</organism>
<dbReference type="Gene3D" id="2.20.140.10">
    <property type="entry name" value="WGR domain"/>
    <property type="match status" value="1"/>
</dbReference>
<dbReference type="InterPro" id="IPR036930">
    <property type="entry name" value="WGR_dom_sf"/>
</dbReference>
<evidence type="ECO:0000259" key="1">
    <source>
        <dbReference type="PROSITE" id="PS51977"/>
    </source>
</evidence>
<dbReference type="CDD" id="cd07996">
    <property type="entry name" value="WGR_MMR_like"/>
    <property type="match status" value="1"/>
</dbReference>
<evidence type="ECO:0000313" key="3">
    <source>
        <dbReference type="Proteomes" id="UP001320831"/>
    </source>
</evidence>
<evidence type="ECO:0000313" key="2">
    <source>
        <dbReference type="EMBL" id="MCT7377106.1"/>
    </source>
</evidence>
<reference evidence="2 3" key="1">
    <citation type="submission" date="2022-09" db="EMBL/GenBank/DDBJ databases">
        <title>Chelativorans salina sp. nov., a novel slightly halophilic bacterium isolated from a saline lake sediment enrichment.</title>
        <authorList>
            <person name="Gao L."/>
            <person name="Fang B.-Z."/>
            <person name="Li W.-J."/>
        </authorList>
    </citation>
    <scope>NUCLEOTIDE SEQUENCE [LARGE SCALE GENOMIC DNA]</scope>
    <source>
        <strain evidence="2 3">EGI FJ00035</strain>
    </source>
</reference>
<feature type="domain" description="WGR" evidence="1">
    <location>
        <begin position="1"/>
        <end position="80"/>
    </location>
</feature>
<protein>
    <submittedName>
        <fullName evidence="2">WGR domain-containing protein</fullName>
    </submittedName>
</protein>
<dbReference type="Pfam" id="PF05406">
    <property type="entry name" value="WGR"/>
    <property type="match status" value="1"/>
</dbReference>
<name>A0ABT2LRD6_9HYPH</name>
<dbReference type="SUPFAM" id="SSF142921">
    <property type="entry name" value="WGR domain-like"/>
    <property type="match status" value="1"/>
</dbReference>
<dbReference type="PROSITE" id="PS51977">
    <property type="entry name" value="WGR"/>
    <property type="match status" value="1"/>
</dbReference>
<proteinExistence type="predicted"/>
<dbReference type="InterPro" id="IPR049809">
    <property type="entry name" value="YehF/YfeS-like_WGR"/>
</dbReference>
<dbReference type="RefSeq" id="WP_260905471.1">
    <property type="nucleotide sequence ID" value="NZ_JAOCZP010000006.1"/>
</dbReference>